<dbReference type="EMBL" id="BMNT01000001">
    <property type="protein sequence ID" value="GGK61651.1"/>
    <property type="molecule type" value="Genomic_DNA"/>
</dbReference>
<name>A0A917VBJ7_9ACTN</name>
<dbReference type="AlphaFoldDB" id="A0A917VBJ7"/>
<evidence type="ECO:0000313" key="2">
    <source>
        <dbReference type="Proteomes" id="UP000645217"/>
    </source>
</evidence>
<reference evidence="1" key="1">
    <citation type="journal article" date="2014" name="Int. J. Syst. Evol. Microbiol.">
        <title>Complete genome sequence of Corynebacterium casei LMG S-19264T (=DSM 44701T), isolated from a smear-ripened cheese.</title>
        <authorList>
            <consortium name="US DOE Joint Genome Institute (JGI-PGF)"/>
            <person name="Walter F."/>
            <person name="Albersmeier A."/>
            <person name="Kalinowski J."/>
            <person name="Ruckert C."/>
        </authorList>
    </citation>
    <scope>NUCLEOTIDE SEQUENCE</scope>
    <source>
        <strain evidence="1">JCM 13064</strain>
    </source>
</reference>
<proteinExistence type="predicted"/>
<accession>A0A917VBJ7</accession>
<comment type="caution">
    <text evidence="1">The sequence shown here is derived from an EMBL/GenBank/DDBJ whole genome shotgun (WGS) entry which is preliminary data.</text>
</comment>
<sequence>MSDTRIVIDLPGMEAIGWAVSLLVAAQAKRIAGRSRRFAVDGPVVTSTQVGALAELAGLDAILSPAWIPDSWTVVDVPDEEIPEMEEGEAMVWWDASYRDAVSPR</sequence>
<gene>
    <name evidence="1" type="ORF">GCM10007964_00960</name>
</gene>
<reference evidence="1" key="2">
    <citation type="submission" date="2020-09" db="EMBL/GenBank/DDBJ databases">
        <authorList>
            <person name="Sun Q."/>
            <person name="Ohkuma M."/>
        </authorList>
    </citation>
    <scope>NUCLEOTIDE SEQUENCE</scope>
    <source>
        <strain evidence="1">JCM 13064</strain>
    </source>
</reference>
<dbReference type="RefSeq" id="WP_189160899.1">
    <property type="nucleotide sequence ID" value="NZ_BMNT01000001.1"/>
</dbReference>
<protein>
    <submittedName>
        <fullName evidence="1">Uncharacterized protein</fullName>
    </submittedName>
</protein>
<keyword evidence="2" id="KW-1185">Reference proteome</keyword>
<organism evidence="1 2">
    <name type="scientific">Sphaerisporangium melleum</name>
    <dbReference type="NCBI Taxonomy" id="321316"/>
    <lineage>
        <taxon>Bacteria</taxon>
        <taxon>Bacillati</taxon>
        <taxon>Actinomycetota</taxon>
        <taxon>Actinomycetes</taxon>
        <taxon>Streptosporangiales</taxon>
        <taxon>Streptosporangiaceae</taxon>
        <taxon>Sphaerisporangium</taxon>
    </lineage>
</organism>
<dbReference type="Proteomes" id="UP000645217">
    <property type="component" value="Unassembled WGS sequence"/>
</dbReference>
<evidence type="ECO:0000313" key="1">
    <source>
        <dbReference type="EMBL" id="GGK61651.1"/>
    </source>
</evidence>